<name>A0ABV7S1I0_9RHOB</name>
<proteinExistence type="predicted"/>
<comment type="caution">
    <text evidence="1">The sequence shown here is derived from an EMBL/GenBank/DDBJ whole genome shotgun (WGS) entry which is preliminary data.</text>
</comment>
<reference evidence="2" key="1">
    <citation type="journal article" date="2019" name="Int. J. Syst. Evol. Microbiol.">
        <title>The Global Catalogue of Microorganisms (GCM) 10K type strain sequencing project: providing services to taxonomists for standard genome sequencing and annotation.</title>
        <authorList>
            <consortium name="The Broad Institute Genomics Platform"/>
            <consortium name="The Broad Institute Genome Sequencing Center for Infectious Disease"/>
            <person name="Wu L."/>
            <person name="Ma J."/>
        </authorList>
    </citation>
    <scope>NUCLEOTIDE SEQUENCE [LARGE SCALE GENOMIC DNA]</scope>
    <source>
        <strain evidence="2">VKM B-3226</strain>
    </source>
</reference>
<accession>A0ABV7S1I0</accession>
<organism evidence="1 2">
    <name type="scientific">Paracoccus simplex</name>
    <dbReference type="NCBI Taxonomy" id="2086346"/>
    <lineage>
        <taxon>Bacteria</taxon>
        <taxon>Pseudomonadati</taxon>
        <taxon>Pseudomonadota</taxon>
        <taxon>Alphaproteobacteria</taxon>
        <taxon>Rhodobacterales</taxon>
        <taxon>Paracoccaceae</taxon>
        <taxon>Paracoccus</taxon>
    </lineage>
</organism>
<dbReference type="EMBL" id="JBHRXE010000019">
    <property type="protein sequence ID" value="MFC3569539.1"/>
    <property type="molecule type" value="Genomic_DNA"/>
</dbReference>
<sequence>MLLAFLGLTIAPPSAGQDFPVPFDGLATDMAMNALHSSMLNSMLEQNDDEPATETRAAVETGYAASAAVSAQAQRQFIAFVRETSGAAGAEAVELEFRKASPSQIWAGMVAGDGLRPGDAVDAVAGYWMLNWIIANRAHETDFDTRPILIQARLALSQNGGFRALTEAQRQELSEVLMMNFLIQQAVYSDAVAKGNEPMQAALADAAVARFRNEAGVDLRAITVTDRGFASR</sequence>
<dbReference type="InterPro" id="IPR046505">
    <property type="entry name" value="DUF6683"/>
</dbReference>
<evidence type="ECO:0000313" key="2">
    <source>
        <dbReference type="Proteomes" id="UP001595596"/>
    </source>
</evidence>
<gene>
    <name evidence="1" type="ORF">ACFOMP_08760</name>
</gene>
<dbReference type="Proteomes" id="UP001595596">
    <property type="component" value="Unassembled WGS sequence"/>
</dbReference>
<dbReference type="Pfam" id="PF20388">
    <property type="entry name" value="DUF6683"/>
    <property type="match status" value="1"/>
</dbReference>
<keyword evidence="2" id="KW-1185">Reference proteome</keyword>
<dbReference type="RefSeq" id="WP_289893320.1">
    <property type="nucleotide sequence ID" value="NZ_JBHRXE010000019.1"/>
</dbReference>
<evidence type="ECO:0000313" key="1">
    <source>
        <dbReference type="EMBL" id="MFC3569539.1"/>
    </source>
</evidence>
<protein>
    <submittedName>
        <fullName evidence="1">DUF6683 family protein</fullName>
    </submittedName>
</protein>